<gene>
    <name evidence="3" type="ORF">BDA99DRAFT_532144</name>
</gene>
<comment type="caution">
    <text evidence="3">The sequence shown here is derived from an EMBL/GenBank/DDBJ whole genome shotgun (WGS) entry which is preliminary data.</text>
</comment>
<dbReference type="Proteomes" id="UP001209540">
    <property type="component" value="Unassembled WGS sequence"/>
</dbReference>
<proteinExistence type="predicted"/>
<evidence type="ECO:0000256" key="1">
    <source>
        <dbReference type="ARBA" id="ARBA00023125"/>
    </source>
</evidence>
<reference evidence="3" key="1">
    <citation type="journal article" date="2022" name="IScience">
        <title>Evolution of zygomycete secretomes and the origins of terrestrial fungal ecologies.</title>
        <authorList>
            <person name="Chang Y."/>
            <person name="Wang Y."/>
            <person name="Mondo S."/>
            <person name="Ahrendt S."/>
            <person name="Andreopoulos W."/>
            <person name="Barry K."/>
            <person name="Beard J."/>
            <person name="Benny G.L."/>
            <person name="Blankenship S."/>
            <person name="Bonito G."/>
            <person name="Cuomo C."/>
            <person name="Desiro A."/>
            <person name="Gervers K.A."/>
            <person name="Hundley H."/>
            <person name="Kuo A."/>
            <person name="LaButti K."/>
            <person name="Lang B.F."/>
            <person name="Lipzen A."/>
            <person name="O'Donnell K."/>
            <person name="Pangilinan J."/>
            <person name="Reynolds N."/>
            <person name="Sandor L."/>
            <person name="Smith M.E."/>
            <person name="Tsang A."/>
            <person name="Grigoriev I.V."/>
            <person name="Stajich J.E."/>
            <person name="Spatafora J.W."/>
        </authorList>
    </citation>
    <scope>NUCLEOTIDE SEQUENCE</scope>
    <source>
        <strain evidence="3">RSA 2281</strain>
    </source>
</reference>
<accession>A0AAD5KB28</accession>
<dbReference type="Pfam" id="PF07282">
    <property type="entry name" value="Cas12f1-like_TNB"/>
    <property type="match status" value="1"/>
</dbReference>
<protein>
    <recommendedName>
        <fullName evidence="2">Cas12f1-like TNB domain-containing protein</fullName>
    </recommendedName>
</protein>
<keyword evidence="4" id="KW-1185">Reference proteome</keyword>
<keyword evidence="1" id="KW-0238">DNA-binding</keyword>
<sequence length="419" mass="48658">MLFEIILSLIQTQEIISCIDGYQLNHYNISPALIIKHSMKLRMSILPQHSFTPLNIVLDIAAMFDGLNSYQQLSPDLQNANNLQAFLSRPDRDLWWGRWFNFHLLHGLQGNRRFDGRIITDGVSVSVQCRRPGAPSPFYPTPEEFQLPPDAVVLGGDPGICSLLVANNRCVGHEDDEEVIINLKASEYHELAFHNKADDYRRYYREVYPKLIQYEQSITRHRTADIDTFCNHIKTALLVQQPLLGFHADTEKSLKWTTYRWKQKALHRLARRLCDHLPDQVTRDQVIIAYGSAKFFHAMRGNRSVPVEGFKKKVRQLYTVVPTSEIRTSKECSHMCHRDDNNQPPTDNPRNNLMVIYPQRNRDGTQGFSIFRLKRCDNCGTIWNRDVNAARNIKYCFHAQNQDNERPIEFTRQPQQAQP</sequence>
<evidence type="ECO:0000259" key="2">
    <source>
        <dbReference type="Pfam" id="PF07282"/>
    </source>
</evidence>
<feature type="domain" description="Cas12f1-like TNB" evidence="2">
    <location>
        <begin position="319"/>
        <end position="393"/>
    </location>
</feature>
<organism evidence="3 4">
    <name type="scientific">Phascolomyces articulosus</name>
    <dbReference type="NCBI Taxonomy" id="60185"/>
    <lineage>
        <taxon>Eukaryota</taxon>
        <taxon>Fungi</taxon>
        <taxon>Fungi incertae sedis</taxon>
        <taxon>Mucoromycota</taxon>
        <taxon>Mucoromycotina</taxon>
        <taxon>Mucoromycetes</taxon>
        <taxon>Mucorales</taxon>
        <taxon>Lichtheimiaceae</taxon>
        <taxon>Phascolomyces</taxon>
    </lineage>
</organism>
<dbReference type="EMBL" id="JAIXMP010000002">
    <property type="protein sequence ID" value="KAI9277064.1"/>
    <property type="molecule type" value="Genomic_DNA"/>
</dbReference>
<dbReference type="InterPro" id="IPR010095">
    <property type="entry name" value="Cas12f1-like_TNB"/>
</dbReference>
<dbReference type="AlphaFoldDB" id="A0AAD5KB28"/>
<reference evidence="3" key="2">
    <citation type="submission" date="2023-02" db="EMBL/GenBank/DDBJ databases">
        <authorList>
            <consortium name="DOE Joint Genome Institute"/>
            <person name="Mondo S.J."/>
            <person name="Chang Y."/>
            <person name="Wang Y."/>
            <person name="Ahrendt S."/>
            <person name="Andreopoulos W."/>
            <person name="Barry K."/>
            <person name="Beard J."/>
            <person name="Benny G.L."/>
            <person name="Blankenship S."/>
            <person name="Bonito G."/>
            <person name="Cuomo C."/>
            <person name="Desiro A."/>
            <person name="Gervers K.A."/>
            <person name="Hundley H."/>
            <person name="Kuo A."/>
            <person name="LaButti K."/>
            <person name="Lang B.F."/>
            <person name="Lipzen A."/>
            <person name="O'Donnell K."/>
            <person name="Pangilinan J."/>
            <person name="Reynolds N."/>
            <person name="Sandor L."/>
            <person name="Smith M.W."/>
            <person name="Tsang A."/>
            <person name="Grigoriev I.V."/>
            <person name="Stajich J.E."/>
            <person name="Spatafora J.W."/>
        </authorList>
    </citation>
    <scope>NUCLEOTIDE SEQUENCE</scope>
    <source>
        <strain evidence="3">RSA 2281</strain>
    </source>
</reference>
<evidence type="ECO:0000313" key="3">
    <source>
        <dbReference type="EMBL" id="KAI9277064.1"/>
    </source>
</evidence>
<dbReference type="GO" id="GO:0003677">
    <property type="term" value="F:DNA binding"/>
    <property type="evidence" value="ECO:0007669"/>
    <property type="project" value="UniProtKB-KW"/>
</dbReference>
<evidence type="ECO:0000313" key="4">
    <source>
        <dbReference type="Proteomes" id="UP001209540"/>
    </source>
</evidence>
<name>A0AAD5KB28_9FUNG</name>